<dbReference type="RefSeq" id="XP_007831370.1">
    <property type="nucleotide sequence ID" value="XM_007833179.1"/>
</dbReference>
<proteinExistence type="predicted"/>
<gene>
    <name evidence="2" type="ORF">PFICI_04598</name>
</gene>
<feature type="transmembrane region" description="Helical" evidence="1">
    <location>
        <begin position="15"/>
        <end position="33"/>
    </location>
</feature>
<reference evidence="3" key="1">
    <citation type="journal article" date="2015" name="BMC Genomics">
        <title>Genomic and transcriptomic analysis of the endophytic fungus Pestalotiopsis fici reveals its lifestyle and high potential for synthesis of natural products.</title>
        <authorList>
            <person name="Wang X."/>
            <person name="Zhang X."/>
            <person name="Liu L."/>
            <person name="Xiang M."/>
            <person name="Wang W."/>
            <person name="Sun X."/>
            <person name="Che Y."/>
            <person name="Guo L."/>
            <person name="Liu G."/>
            <person name="Guo L."/>
            <person name="Wang C."/>
            <person name="Yin W.B."/>
            <person name="Stadler M."/>
            <person name="Zhang X."/>
            <person name="Liu X."/>
        </authorList>
    </citation>
    <scope>NUCLEOTIDE SEQUENCE [LARGE SCALE GENOMIC DNA]</scope>
    <source>
        <strain evidence="3">W106-1 / CGMCC3.15140</strain>
    </source>
</reference>
<keyword evidence="1" id="KW-1133">Transmembrane helix</keyword>
<accession>W3XBC9</accession>
<keyword evidence="1" id="KW-0472">Membrane</keyword>
<evidence type="ECO:0000313" key="3">
    <source>
        <dbReference type="Proteomes" id="UP000030651"/>
    </source>
</evidence>
<keyword evidence="1" id="KW-0812">Transmembrane</keyword>
<dbReference type="EMBL" id="KI912111">
    <property type="protein sequence ID" value="ETS82722.1"/>
    <property type="molecule type" value="Genomic_DNA"/>
</dbReference>
<organism evidence="2 3">
    <name type="scientific">Pestalotiopsis fici (strain W106-1 / CGMCC3.15140)</name>
    <dbReference type="NCBI Taxonomy" id="1229662"/>
    <lineage>
        <taxon>Eukaryota</taxon>
        <taxon>Fungi</taxon>
        <taxon>Dikarya</taxon>
        <taxon>Ascomycota</taxon>
        <taxon>Pezizomycotina</taxon>
        <taxon>Sordariomycetes</taxon>
        <taxon>Xylariomycetidae</taxon>
        <taxon>Amphisphaeriales</taxon>
        <taxon>Sporocadaceae</taxon>
        <taxon>Pestalotiopsis</taxon>
    </lineage>
</organism>
<dbReference type="HOGENOM" id="CLU_2038860_0_0_1"/>
<dbReference type="AlphaFoldDB" id="W3XBC9"/>
<dbReference type="OrthoDB" id="10529598at2759"/>
<evidence type="ECO:0000313" key="2">
    <source>
        <dbReference type="EMBL" id="ETS82722.1"/>
    </source>
</evidence>
<dbReference type="KEGG" id="pfy:PFICI_04598"/>
<sequence length="121" mass="13231">MTFLSSLQPGSSNTLFLWTPIGIQTGILVAVGLQECASMVSWRKIRGLILSTLEGLRVFMGAEDSQLPRYESGQYAPSLPSLANRNARQTLSSPTPDSVTVFQRSIVTSGDGSEDNPWRFH</sequence>
<dbReference type="GeneID" id="19269611"/>
<dbReference type="Proteomes" id="UP000030651">
    <property type="component" value="Unassembled WGS sequence"/>
</dbReference>
<keyword evidence="3" id="KW-1185">Reference proteome</keyword>
<evidence type="ECO:0000256" key="1">
    <source>
        <dbReference type="SAM" id="Phobius"/>
    </source>
</evidence>
<dbReference type="InParanoid" id="W3XBC9"/>
<name>W3XBC9_PESFW</name>
<protein>
    <submittedName>
        <fullName evidence="2">Uncharacterized protein</fullName>
    </submittedName>
</protein>